<dbReference type="AlphaFoldDB" id="A0A4U8T3H7"/>
<sequence>MNKVKFVFPVPVYVVFLWAVFFIAQAYGAIPQWSWEKSLELKKEQVYSANFDLGNVQKKLEFRWTLFKNQGLVLHIRYDKFNHQVVLYKDYQRNAFRIPLARGDNTLKDDPQLLLYFKDFADKKAHLKLYIEGLGVSVLDENLSQGVD</sequence>
<keyword evidence="1" id="KW-1133">Transmembrane helix</keyword>
<feature type="transmembrane region" description="Helical" evidence="1">
    <location>
        <begin position="6"/>
        <end position="30"/>
    </location>
</feature>
<gene>
    <name evidence="2" type="ORF">LS74_000520</name>
</gene>
<accession>A0A4U8T3H7</accession>
<name>A0A4U8T3H7_9HELI</name>
<keyword evidence="1" id="KW-0472">Membrane</keyword>
<dbReference type="EMBL" id="JRPE02000001">
    <property type="protein sequence ID" value="TLD93868.1"/>
    <property type="molecule type" value="Genomic_DNA"/>
</dbReference>
<protein>
    <submittedName>
        <fullName evidence="2">Uncharacterized protein</fullName>
    </submittedName>
</protein>
<evidence type="ECO:0000313" key="3">
    <source>
        <dbReference type="Proteomes" id="UP000029921"/>
    </source>
</evidence>
<comment type="caution">
    <text evidence="2">The sequence shown here is derived from an EMBL/GenBank/DDBJ whole genome shotgun (WGS) entry which is preliminary data.</text>
</comment>
<organism evidence="2 3">
    <name type="scientific">Helicobacter magdeburgensis</name>
    <dbReference type="NCBI Taxonomy" id="471858"/>
    <lineage>
        <taxon>Bacteria</taxon>
        <taxon>Pseudomonadati</taxon>
        <taxon>Campylobacterota</taxon>
        <taxon>Epsilonproteobacteria</taxon>
        <taxon>Campylobacterales</taxon>
        <taxon>Helicobacteraceae</taxon>
        <taxon>Helicobacter</taxon>
    </lineage>
</organism>
<evidence type="ECO:0000313" key="2">
    <source>
        <dbReference type="EMBL" id="TLD93868.1"/>
    </source>
</evidence>
<dbReference type="RefSeq" id="WP_034585451.1">
    <property type="nucleotide sequence ID" value="NZ_JRPE02000001.1"/>
</dbReference>
<dbReference type="Proteomes" id="UP000029921">
    <property type="component" value="Unassembled WGS sequence"/>
</dbReference>
<proteinExistence type="predicted"/>
<keyword evidence="1" id="KW-0812">Transmembrane</keyword>
<evidence type="ECO:0000256" key="1">
    <source>
        <dbReference type="SAM" id="Phobius"/>
    </source>
</evidence>
<reference evidence="2 3" key="1">
    <citation type="journal article" date="2014" name="Genome Announc.">
        <title>Draft genome sequences of eight enterohepatic helicobacter species isolated from both laboratory and wild rodents.</title>
        <authorList>
            <person name="Sheh A."/>
            <person name="Shen Z."/>
            <person name="Fox J.G."/>
        </authorList>
    </citation>
    <scope>NUCLEOTIDE SEQUENCE [LARGE SCALE GENOMIC DNA]</scope>
    <source>
        <strain evidence="2 3">MIT 96-1001</strain>
    </source>
</reference>
<keyword evidence="3" id="KW-1185">Reference proteome</keyword>